<dbReference type="AlphaFoldDB" id="A0A2K1JLR8"/>
<dbReference type="InParanoid" id="A0A2K1JLR8"/>
<gene>
    <name evidence="1" type="ORF">PHYPA_017317</name>
</gene>
<dbReference type="EnsemblPlants" id="Pp3c13_13560V3.2">
    <property type="protein sequence ID" value="PAC:32930876.CDS.1"/>
    <property type="gene ID" value="Pp3c13_13560"/>
</dbReference>
<protein>
    <submittedName>
        <fullName evidence="1 2">Uncharacterized protein</fullName>
    </submittedName>
</protein>
<accession>A0A2K1JLR8</accession>
<dbReference type="Proteomes" id="UP000006727">
    <property type="component" value="Chromosome 13"/>
</dbReference>
<dbReference type="PaxDb" id="3218-PP1S5_63V6.1"/>
<sequence>MEDSFNLASLLCSNFFKLDMVEIHLESVQTQFGIVNCMHLITLEPELALWLAISRCEEEIVSCG</sequence>
<organism evidence="1">
    <name type="scientific">Physcomitrium patens</name>
    <name type="common">Spreading-leaved earth moss</name>
    <name type="synonym">Physcomitrella patens</name>
    <dbReference type="NCBI Taxonomy" id="3218"/>
    <lineage>
        <taxon>Eukaryota</taxon>
        <taxon>Viridiplantae</taxon>
        <taxon>Streptophyta</taxon>
        <taxon>Embryophyta</taxon>
        <taxon>Bryophyta</taxon>
        <taxon>Bryophytina</taxon>
        <taxon>Bryopsida</taxon>
        <taxon>Funariidae</taxon>
        <taxon>Funariales</taxon>
        <taxon>Funariaceae</taxon>
        <taxon>Physcomitrium</taxon>
    </lineage>
</organism>
<reference evidence="2" key="3">
    <citation type="submission" date="2020-12" db="UniProtKB">
        <authorList>
            <consortium name="EnsemblPlants"/>
        </authorList>
    </citation>
    <scope>IDENTIFICATION</scope>
</reference>
<name>A0A2K1JLR8_PHYPA</name>
<dbReference type="Gramene" id="Pp3c13_13560V3.1">
    <property type="protein sequence ID" value="PAC:32930875.CDS.1"/>
    <property type="gene ID" value="Pp3c13_13560"/>
</dbReference>
<reference evidence="1 3" key="1">
    <citation type="journal article" date="2008" name="Science">
        <title>The Physcomitrella genome reveals evolutionary insights into the conquest of land by plants.</title>
        <authorList>
            <person name="Rensing S."/>
            <person name="Lang D."/>
            <person name="Zimmer A."/>
            <person name="Terry A."/>
            <person name="Salamov A."/>
            <person name="Shapiro H."/>
            <person name="Nishiyama T."/>
            <person name="Perroud P.-F."/>
            <person name="Lindquist E."/>
            <person name="Kamisugi Y."/>
            <person name="Tanahashi T."/>
            <person name="Sakakibara K."/>
            <person name="Fujita T."/>
            <person name="Oishi K."/>
            <person name="Shin-I T."/>
            <person name="Kuroki Y."/>
            <person name="Toyoda A."/>
            <person name="Suzuki Y."/>
            <person name="Hashimoto A."/>
            <person name="Yamaguchi K."/>
            <person name="Sugano A."/>
            <person name="Kohara Y."/>
            <person name="Fujiyama A."/>
            <person name="Anterola A."/>
            <person name="Aoki S."/>
            <person name="Ashton N."/>
            <person name="Barbazuk W.B."/>
            <person name="Barker E."/>
            <person name="Bennetzen J."/>
            <person name="Bezanilla M."/>
            <person name="Blankenship R."/>
            <person name="Cho S.H."/>
            <person name="Dutcher S."/>
            <person name="Estelle M."/>
            <person name="Fawcett J.A."/>
            <person name="Gundlach H."/>
            <person name="Hanada K."/>
            <person name="Heyl A."/>
            <person name="Hicks K.A."/>
            <person name="Hugh J."/>
            <person name="Lohr M."/>
            <person name="Mayer K."/>
            <person name="Melkozernov A."/>
            <person name="Murata T."/>
            <person name="Nelson D."/>
            <person name="Pils B."/>
            <person name="Prigge M."/>
            <person name="Reiss B."/>
            <person name="Renner T."/>
            <person name="Rombauts S."/>
            <person name="Rushton P."/>
            <person name="Sanderfoot A."/>
            <person name="Schween G."/>
            <person name="Shiu S.-H."/>
            <person name="Stueber K."/>
            <person name="Theodoulou F.L."/>
            <person name="Tu H."/>
            <person name="Van de Peer Y."/>
            <person name="Verrier P.J."/>
            <person name="Waters E."/>
            <person name="Wood A."/>
            <person name="Yang L."/>
            <person name="Cove D."/>
            <person name="Cuming A."/>
            <person name="Hasebe M."/>
            <person name="Lucas S."/>
            <person name="Mishler D.B."/>
            <person name="Reski R."/>
            <person name="Grigoriev I."/>
            <person name="Quatrano R.S."/>
            <person name="Boore J.L."/>
        </authorList>
    </citation>
    <scope>NUCLEOTIDE SEQUENCE [LARGE SCALE GENOMIC DNA]</scope>
    <source>
        <strain evidence="2 3">cv. Gransden 2004</strain>
    </source>
</reference>
<keyword evidence="3" id="KW-1185">Reference proteome</keyword>
<proteinExistence type="predicted"/>
<evidence type="ECO:0000313" key="1">
    <source>
        <dbReference type="EMBL" id="PNR42487.1"/>
    </source>
</evidence>
<dbReference type="EMBL" id="ABEU02000013">
    <property type="protein sequence ID" value="PNR42487.1"/>
    <property type="molecule type" value="Genomic_DNA"/>
</dbReference>
<evidence type="ECO:0000313" key="2">
    <source>
        <dbReference type="EnsemblPlants" id="PAC:32930875.CDS.1"/>
    </source>
</evidence>
<evidence type="ECO:0000313" key="3">
    <source>
        <dbReference type="Proteomes" id="UP000006727"/>
    </source>
</evidence>
<reference evidence="1 3" key="2">
    <citation type="journal article" date="2018" name="Plant J.">
        <title>The Physcomitrella patens chromosome-scale assembly reveals moss genome structure and evolution.</title>
        <authorList>
            <person name="Lang D."/>
            <person name="Ullrich K.K."/>
            <person name="Murat F."/>
            <person name="Fuchs J."/>
            <person name="Jenkins J."/>
            <person name="Haas F.B."/>
            <person name="Piednoel M."/>
            <person name="Gundlach H."/>
            <person name="Van Bel M."/>
            <person name="Meyberg R."/>
            <person name="Vives C."/>
            <person name="Morata J."/>
            <person name="Symeonidi A."/>
            <person name="Hiss M."/>
            <person name="Muchero W."/>
            <person name="Kamisugi Y."/>
            <person name="Saleh O."/>
            <person name="Blanc G."/>
            <person name="Decker E.L."/>
            <person name="van Gessel N."/>
            <person name="Grimwood J."/>
            <person name="Hayes R.D."/>
            <person name="Graham S.W."/>
            <person name="Gunter L.E."/>
            <person name="McDaniel S.F."/>
            <person name="Hoernstein S.N.W."/>
            <person name="Larsson A."/>
            <person name="Li F.W."/>
            <person name="Perroud P.F."/>
            <person name="Phillips J."/>
            <person name="Ranjan P."/>
            <person name="Rokshar D.S."/>
            <person name="Rothfels C.J."/>
            <person name="Schneider L."/>
            <person name="Shu S."/>
            <person name="Stevenson D.W."/>
            <person name="Thummler F."/>
            <person name="Tillich M."/>
            <person name="Villarreal Aguilar J.C."/>
            <person name="Widiez T."/>
            <person name="Wong G.K."/>
            <person name="Wymore A."/>
            <person name="Zhang Y."/>
            <person name="Zimmer A.D."/>
            <person name="Quatrano R.S."/>
            <person name="Mayer K.F.X."/>
            <person name="Goodstein D."/>
            <person name="Casacuberta J.M."/>
            <person name="Vandepoele K."/>
            <person name="Reski R."/>
            <person name="Cuming A.C."/>
            <person name="Tuskan G.A."/>
            <person name="Maumus F."/>
            <person name="Salse J."/>
            <person name="Schmutz J."/>
            <person name="Rensing S.A."/>
        </authorList>
    </citation>
    <scope>NUCLEOTIDE SEQUENCE [LARGE SCALE GENOMIC DNA]</scope>
    <source>
        <strain evidence="2 3">cv. Gransden 2004</strain>
    </source>
</reference>
<dbReference type="Gramene" id="Pp3c13_13560V3.2">
    <property type="protein sequence ID" value="PAC:32930876.CDS.1"/>
    <property type="gene ID" value="Pp3c13_13560"/>
</dbReference>
<dbReference type="EnsemblPlants" id="Pp3c13_13560V3.1">
    <property type="protein sequence ID" value="PAC:32930875.CDS.1"/>
    <property type="gene ID" value="Pp3c13_13560"/>
</dbReference>